<gene>
    <name evidence="1" type="ORF">CEE69_23695</name>
</gene>
<comment type="caution">
    <text evidence="1">The sequence shown here is derived from an EMBL/GenBank/DDBJ whole genome shotgun (WGS) entry which is preliminary data.</text>
</comment>
<dbReference type="AlphaFoldDB" id="A0A2G1W196"/>
<evidence type="ECO:0000313" key="2">
    <source>
        <dbReference type="Proteomes" id="UP000225740"/>
    </source>
</evidence>
<sequence>MSVDREERLRGGRVYLESFCNVKTTPSRRNFKEQELRHKVHLNFQIITKLLQMLRKRIVNRFQLHLRIDLSSGLFRIDNRPLGSYRAELISKREAVSP</sequence>
<organism evidence="1 2">
    <name type="scientific">Rhodopirellula bahusiensis</name>
    <dbReference type="NCBI Taxonomy" id="2014065"/>
    <lineage>
        <taxon>Bacteria</taxon>
        <taxon>Pseudomonadati</taxon>
        <taxon>Planctomycetota</taxon>
        <taxon>Planctomycetia</taxon>
        <taxon>Pirellulales</taxon>
        <taxon>Pirellulaceae</taxon>
        <taxon>Rhodopirellula</taxon>
    </lineage>
</organism>
<name>A0A2G1W196_9BACT</name>
<dbReference type="EMBL" id="NIZW01000022">
    <property type="protein sequence ID" value="PHQ32792.1"/>
    <property type="molecule type" value="Genomic_DNA"/>
</dbReference>
<accession>A0A2G1W196</accession>
<evidence type="ECO:0000313" key="1">
    <source>
        <dbReference type="EMBL" id="PHQ32792.1"/>
    </source>
</evidence>
<dbReference type="Proteomes" id="UP000225740">
    <property type="component" value="Unassembled WGS sequence"/>
</dbReference>
<keyword evidence="2" id="KW-1185">Reference proteome</keyword>
<reference evidence="1 2" key="1">
    <citation type="submission" date="2017-06" db="EMBL/GenBank/DDBJ databases">
        <title>Description of Rhodopirellula bahusiensis sp. nov.</title>
        <authorList>
            <person name="Kizina J."/>
            <person name="Harder J."/>
        </authorList>
    </citation>
    <scope>NUCLEOTIDE SEQUENCE [LARGE SCALE GENOMIC DNA]</scope>
    <source>
        <strain evidence="1 2">SWK21</strain>
    </source>
</reference>
<protein>
    <submittedName>
        <fullName evidence="1">Uncharacterized protein</fullName>
    </submittedName>
</protein>
<proteinExistence type="predicted"/>